<evidence type="ECO:0008006" key="4">
    <source>
        <dbReference type="Google" id="ProtNLM"/>
    </source>
</evidence>
<gene>
    <name evidence="1" type="ORF">RCC75_03400</name>
    <name evidence="2" type="ORF">RCG00_09335</name>
</gene>
<proteinExistence type="predicted"/>
<evidence type="ECO:0000313" key="1">
    <source>
        <dbReference type="EMBL" id="MDQ5767556.1"/>
    </source>
</evidence>
<dbReference type="RefSeq" id="WP_308133723.1">
    <property type="nucleotide sequence ID" value="NZ_CP133217.1"/>
</dbReference>
<evidence type="ECO:0000313" key="3">
    <source>
        <dbReference type="Proteomes" id="UP001223336"/>
    </source>
</evidence>
<dbReference type="AlphaFoldDB" id="A0AA51MU86"/>
<accession>A0AA51MU86</accession>
<sequence>MTITLLGKRAITQHLCGNLQVDISKTRDLLGWTPPVSVDAALRQTAQAYLAQHLRNT</sequence>
<keyword evidence="3" id="KW-1185">Reference proteome</keyword>
<organism evidence="2">
    <name type="scientific">Thiothrix subterranea</name>
    <dbReference type="NCBI Taxonomy" id="2735563"/>
    <lineage>
        <taxon>Bacteria</taxon>
        <taxon>Pseudomonadati</taxon>
        <taxon>Pseudomonadota</taxon>
        <taxon>Gammaproteobacteria</taxon>
        <taxon>Thiotrichales</taxon>
        <taxon>Thiotrichaceae</taxon>
        <taxon>Thiothrix</taxon>
    </lineage>
</organism>
<reference evidence="2 3" key="1">
    <citation type="submission" date="2023-08" db="EMBL/GenBank/DDBJ databases">
        <title>New molecular markers tilS and rpoB for phylogenetic and monitoring studies of the genus Thiothrix biodiversity.</title>
        <authorList>
            <person name="Ravin N.V."/>
            <person name="Smolyakov D."/>
            <person name="Markov N.D."/>
            <person name="Beletsky A.V."/>
            <person name="Mardanov A.V."/>
            <person name="Rudenko T.S."/>
            <person name="Grabovich M.Y."/>
        </authorList>
    </citation>
    <scope>NUCLEOTIDE SEQUENCE</scope>
    <source>
        <strain evidence="2">DNT52</strain>
        <strain evidence="1 3">H33</strain>
    </source>
</reference>
<dbReference type="Proteomes" id="UP001223336">
    <property type="component" value="Unassembled WGS sequence"/>
</dbReference>
<dbReference type="Gene3D" id="3.90.25.10">
    <property type="entry name" value="UDP-galactose 4-epimerase, domain 1"/>
    <property type="match status" value="1"/>
</dbReference>
<dbReference type="Proteomes" id="UP001229862">
    <property type="component" value="Chromosome"/>
</dbReference>
<protein>
    <recommendedName>
        <fullName evidence="4">NAD(P)-binding domain-containing protein</fullName>
    </recommendedName>
</protein>
<name>A0AA51MU86_9GAMM</name>
<dbReference type="EMBL" id="JAVFKN010000002">
    <property type="protein sequence ID" value="MDQ5767556.1"/>
    <property type="molecule type" value="Genomic_DNA"/>
</dbReference>
<dbReference type="EMBL" id="CP133217">
    <property type="protein sequence ID" value="WML88562.1"/>
    <property type="molecule type" value="Genomic_DNA"/>
</dbReference>
<dbReference type="InterPro" id="IPR036291">
    <property type="entry name" value="NAD(P)-bd_dom_sf"/>
</dbReference>
<evidence type="ECO:0000313" key="2">
    <source>
        <dbReference type="EMBL" id="WML88562.1"/>
    </source>
</evidence>
<dbReference type="SUPFAM" id="SSF51735">
    <property type="entry name" value="NAD(P)-binding Rossmann-fold domains"/>
    <property type="match status" value="1"/>
</dbReference>